<evidence type="ECO:0000259" key="7">
    <source>
        <dbReference type="Pfam" id="PF12698"/>
    </source>
</evidence>
<evidence type="ECO:0000256" key="5">
    <source>
        <dbReference type="SAM" id="MobiDB-lite"/>
    </source>
</evidence>
<evidence type="ECO:0000256" key="2">
    <source>
        <dbReference type="ARBA" id="ARBA00022692"/>
    </source>
</evidence>
<evidence type="ECO:0000313" key="9">
    <source>
        <dbReference type="Proteomes" id="UP000288603"/>
    </source>
</evidence>
<keyword evidence="9" id="KW-1185">Reference proteome</keyword>
<organism evidence="8 9">
    <name type="scientific">Labedella populi</name>
    <dbReference type="NCBI Taxonomy" id="2498850"/>
    <lineage>
        <taxon>Bacteria</taxon>
        <taxon>Bacillati</taxon>
        <taxon>Actinomycetota</taxon>
        <taxon>Actinomycetes</taxon>
        <taxon>Micrococcales</taxon>
        <taxon>Microbacteriaceae</taxon>
        <taxon>Labedella</taxon>
    </lineage>
</organism>
<feature type="region of interest" description="Disordered" evidence="5">
    <location>
        <begin position="478"/>
        <end position="497"/>
    </location>
</feature>
<evidence type="ECO:0000256" key="6">
    <source>
        <dbReference type="SAM" id="Phobius"/>
    </source>
</evidence>
<name>A0A3S4AXJ6_9MICO</name>
<dbReference type="Pfam" id="PF12698">
    <property type="entry name" value="ABC2_membrane_3"/>
    <property type="match status" value="1"/>
</dbReference>
<dbReference type="RefSeq" id="WP_128500091.1">
    <property type="nucleotide sequence ID" value="NZ_RZNC01000007.1"/>
</dbReference>
<evidence type="ECO:0000256" key="1">
    <source>
        <dbReference type="ARBA" id="ARBA00004141"/>
    </source>
</evidence>
<gene>
    <name evidence="8" type="ORF">ELQ92_14715</name>
</gene>
<accession>A0A3S4AXJ6</accession>
<feature type="domain" description="ABC-2 type transporter transmembrane" evidence="7">
    <location>
        <begin position="515"/>
        <end position="710"/>
    </location>
</feature>
<comment type="caution">
    <text evidence="8">The sequence shown here is derived from an EMBL/GenBank/DDBJ whole genome shotgun (WGS) entry which is preliminary data.</text>
</comment>
<feature type="compositionally biased region" description="Low complexity" evidence="5">
    <location>
        <begin position="478"/>
        <end position="495"/>
    </location>
</feature>
<proteinExistence type="predicted"/>
<dbReference type="OrthoDB" id="9811483at2"/>
<evidence type="ECO:0000313" key="8">
    <source>
        <dbReference type="EMBL" id="RWZ58273.1"/>
    </source>
</evidence>
<dbReference type="NCBIfam" id="TIGR03061">
    <property type="entry name" value="pip_yhgE_Nterm"/>
    <property type="match status" value="1"/>
</dbReference>
<dbReference type="Proteomes" id="UP000288603">
    <property type="component" value="Unassembled WGS sequence"/>
</dbReference>
<comment type="subcellular location">
    <subcellularLocation>
        <location evidence="1">Membrane</location>
        <topology evidence="1">Multi-pass membrane protein</topology>
    </subcellularLocation>
</comment>
<feature type="transmembrane region" description="Helical" evidence="6">
    <location>
        <begin position="572"/>
        <end position="600"/>
    </location>
</feature>
<dbReference type="GO" id="GO:0140359">
    <property type="term" value="F:ABC-type transporter activity"/>
    <property type="evidence" value="ECO:0007669"/>
    <property type="project" value="InterPro"/>
</dbReference>
<feature type="transmembrane region" description="Helical" evidence="6">
    <location>
        <begin position="640"/>
        <end position="659"/>
    </location>
</feature>
<dbReference type="Gene3D" id="3.40.1710.10">
    <property type="entry name" value="abc type-2 transporter like domain"/>
    <property type="match status" value="1"/>
</dbReference>
<dbReference type="PANTHER" id="PTHR43077:SF5">
    <property type="entry name" value="PHAGE INFECTION PROTEIN"/>
    <property type="match status" value="1"/>
</dbReference>
<dbReference type="PANTHER" id="PTHR43077">
    <property type="entry name" value="TRANSPORT PERMEASE YVFS-RELATED"/>
    <property type="match status" value="1"/>
</dbReference>
<dbReference type="GO" id="GO:0016020">
    <property type="term" value="C:membrane"/>
    <property type="evidence" value="ECO:0007669"/>
    <property type="project" value="UniProtKB-SubCell"/>
</dbReference>
<dbReference type="NCBIfam" id="TIGR03062">
    <property type="entry name" value="pip_yhgE_Cterm"/>
    <property type="match status" value="1"/>
</dbReference>
<feature type="transmembrane region" description="Helical" evidence="6">
    <location>
        <begin position="533"/>
        <end position="556"/>
    </location>
</feature>
<dbReference type="InterPro" id="IPR023908">
    <property type="entry name" value="xxxLxxG_rpt"/>
</dbReference>
<keyword evidence="3 6" id="KW-1133">Transmembrane helix</keyword>
<feature type="transmembrane region" description="Helical" evidence="6">
    <location>
        <begin position="700"/>
        <end position="718"/>
    </location>
</feature>
<dbReference type="NCBIfam" id="TIGR03057">
    <property type="entry name" value="xxxLxxG_by_4"/>
    <property type="match status" value="2"/>
</dbReference>
<feature type="transmembrane region" description="Helical" evidence="6">
    <location>
        <begin position="21"/>
        <end position="40"/>
    </location>
</feature>
<dbReference type="InterPro" id="IPR013525">
    <property type="entry name" value="ABC2_TM"/>
</dbReference>
<feature type="transmembrane region" description="Helical" evidence="6">
    <location>
        <begin position="612"/>
        <end position="633"/>
    </location>
</feature>
<dbReference type="InterPro" id="IPR051328">
    <property type="entry name" value="T7SS_ABC-Transporter"/>
</dbReference>
<reference evidence="8 9" key="1">
    <citation type="submission" date="2018-12" db="EMBL/GenBank/DDBJ databases">
        <authorList>
            <person name="Li F."/>
        </authorList>
    </citation>
    <scope>NUCLEOTIDE SEQUENCE [LARGE SCALE GENOMIC DNA]</scope>
    <source>
        <strain evidence="8 9">8H24J-4-2</strain>
    </source>
</reference>
<sequence>MTAPTTSPTLRERLLPSRRTLVVLFGVAIIPLIYAGSLIWSNEDPTHHLDAVPAAIVDLDRGATPNTDAAEPVDLGRELTDELLASRESTNFDWIEEAPDAAASDLASGEVLVVLTVPEDFSAAAVSPADDDADAARAATLSIETNDGANVIVGSVAKSVGTAVTESLSAQVSAEYLENVYLGFSDIHDEVAEAAEGATDLASGAHETENGADDLVVGLADVASGALDLSSGASTLAAGARSADEGAERLSAGLQELDGATAELPESAAALDTGSDAVSSGAHRVADGAADLDATAAVAASSAQSIADGAAQLSNGMTRLAGGTASLSSGLTALVADYATMTDAQRLAALEGLAARASEADTVAEGLAASSGGLAAGSAALVGTDDHPGLAALAEGASTLAAGAAEVDDGATDLSSGIDTLVGTLDSLTTAIAEAATGADALADGTAGVAAGADGLAGGGSALADGASRASRGAQRLDDGLSSLSSGSAELSRGLTDGVDDIPDYSTEDAARLSDVASAPVELDADRANEVPAYGWGLAPYFMSLALWVGALAFYLMMKPLSEALVVSQRPAWLVAFGSFLPGAAMGVVQSALMVTIVHLVLGVEAASLGGLYAVAALASVTFVAMNQALVSLLGAPGRFIGLMLVVLQLSSAGGTYPVQTAATFFQALHGWFPLTYAVESFRSLIAGGDIGITPGLGVLSLWLVGSLLVTGVAAARARRTTLGAPRASTAALA</sequence>
<keyword evidence="4 6" id="KW-0472">Membrane</keyword>
<protein>
    <submittedName>
        <fullName evidence="8">YhgE/Pip domain-containing protein</fullName>
    </submittedName>
</protein>
<dbReference type="InterPro" id="IPR017500">
    <property type="entry name" value="Phage_infect_YhgE_N"/>
</dbReference>
<evidence type="ECO:0000256" key="4">
    <source>
        <dbReference type="ARBA" id="ARBA00023136"/>
    </source>
</evidence>
<evidence type="ECO:0000256" key="3">
    <source>
        <dbReference type="ARBA" id="ARBA00022989"/>
    </source>
</evidence>
<dbReference type="AlphaFoldDB" id="A0A3S4AXJ6"/>
<dbReference type="EMBL" id="RZNC01000007">
    <property type="protein sequence ID" value="RWZ58273.1"/>
    <property type="molecule type" value="Genomic_DNA"/>
</dbReference>
<dbReference type="InterPro" id="IPR017501">
    <property type="entry name" value="Phage_infect_YhgE_C"/>
</dbReference>
<keyword evidence="2 6" id="KW-0812">Transmembrane</keyword>